<geneLocation type="plasmid" evidence="5">
    <name>pridsm_01</name>
</geneLocation>
<reference evidence="2 4" key="1">
    <citation type="submission" date="2015-04" db="EMBL/GenBank/DDBJ databases">
        <title>The draft genome sequence of Roseovarius indicus B108T.</title>
        <authorList>
            <person name="Li G."/>
            <person name="Lai Q."/>
            <person name="Shao Z."/>
            <person name="Yan P."/>
        </authorList>
    </citation>
    <scope>NUCLEOTIDE SEQUENCE [LARGE SCALE GENOMIC DNA]</scope>
    <source>
        <strain evidence="2 4">B108</strain>
    </source>
</reference>
<dbReference type="AlphaFoldDB" id="A0A0T5NQD9"/>
<feature type="transmembrane region" description="Helical" evidence="1">
    <location>
        <begin position="12"/>
        <end position="30"/>
    </location>
</feature>
<keyword evidence="1" id="KW-1133">Transmembrane helix</keyword>
<feature type="transmembrane region" description="Helical" evidence="1">
    <location>
        <begin position="45"/>
        <end position="63"/>
    </location>
</feature>
<evidence type="ECO:0000313" key="5">
    <source>
        <dbReference type="Proteomes" id="UP000325785"/>
    </source>
</evidence>
<keyword evidence="1" id="KW-0472">Membrane</keyword>
<sequence length="232" mass="26119">MTLSAFLRIDKILLGIVAAVLFLTLGIYFYSTEYFALIYAREDGFVEYGTALFLFVASFVLIMNARSLKARGARLALGCTLFYALLFFFAAGEEISWGQRIFGWETGETFQEINKQQETNVHNLIVPTPWGDFHLAKTLFGPILTLIVLVYLAVLPLLYPRVGWIKLAANRIAAPVPSKRHAILAVAASLLIAVIDVPRKWEVYELVFSLLVTSIFLLPQNRKHTTFLGRDI</sequence>
<dbReference type="RefSeq" id="WP_057822020.1">
    <property type="nucleotide sequence ID" value="NZ_CP031599.1"/>
</dbReference>
<feature type="transmembrane region" description="Helical" evidence="1">
    <location>
        <begin position="75"/>
        <end position="92"/>
    </location>
</feature>
<dbReference type="Proteomes" id="UP000051401">
    <property type="component" value="Unassembled WGS sequence"/>
</dbReference>
<feature type="transmembrane region" description="Helical" evidence="1">
    <location>
        <begin position="180"/>
        <end position="197"/>
    </location>
</feature>
<geneLocation type="plasmid" evidence="3">
    <name>pRIdsm_01</name>
</geneLocation>
<name>A0A0T5NQD9_9RHOB</name>
<feature type="transmembrane region" description="Helical" evidence="1">
    <location>
        <begin position="203"/>
        <end position="220"/>
    </location>
</feature>
<protein>
    <submittedName>
        <fullName evidence="2">Uncharacterized protein</fullName>
    </submittedName>
</protein>
<gene>
    <name evidence="3" type="ORF">RIdsm_05366</name>
    <name evidence="2" type="ORF">XM52_28780</name>
</gene>
<dbReference type="OrthoDB" id="7067875at2"/>
<dbReference type="KEGG" id="rid:RIdsm_05366"/>
<dbReference type="STRING" id="540747.SAMN04488031_1384"/>
<reference evidence="3 5" key="2">
    <citation type="submission" date="2018-08" db="EMBL/GenBank/DDBJ databases">
        <title>Genetic Globetrotter - A new plasmid hitch-hiking vast phylogenetic and geographic distances.</title>
        <authorList>
            <person name="Vollmers J."/>
            <person name="Petersen J."/>
        </authorList>
    </citation>
    <scope>NUCLEOTIDE SEQUENCE [LARGE SCALE GENOMIC DNA]</scope>
    <source>
        <strain evidence="3 5">DSM 26383</strain>
        <plasmid evidence="3">pRIdsm_01</plasmid>
        <plasmid evidence="5">pridsm_01</plasmid>
    </source>
</reference>
<evidence type="ECO:0000313" key="3">
    <source>
        <dbReference type="EMBL" id="QEW29521.1"/>
    </source>
</evidence>
<evidence type="ECO:0000256" key="1">
    <source>
        <dbReference type="SAM" id="Phobius"/>
    </source>
</evidence>
<dbReference type="PATRIC" id="fig|540747.5.peg.5479"/>
<accession>A0A0T5NQD9</accession>
<feature type="transmembrane region" description="Helical" evidence="1">
    <location>
        <begin position="139"/>
        <end position="159"/>
    </location>
</feature>
<keyword evidence="3" id="KW-0614">Plasmid</keyword>
<dbReference type="EMBL" id="CP031599">
    <property type="protein sequence ID" value="QEW29521.1"/>
    <property type="molecule type" value="Genomic_DNA"/>
</dbReference>
<proteinExistence type="predicted"/>
<dbReference type="Proteomes" id="UP000325785">
    <property type="component" value="Plasmid pRIdsm_01"/>
</dbReference>
<evidence type="ECO:0000313" key="4">
    <source>
        <dbReference type="Proteomes" id="UP000051401"/>
    </source>
</evidence>
<dbReference type="EMBL" id="LAXI01000061">
    <property type="protein sequence ID" value="KRS11170.1"/>
    <property type="molecule type" value="Genomic_DNA"/>
</dbReference>
<organism evidence="2 4">
    <name type="scientific">Roseovarius indicus</name>
    <dbReference type="NCBI Taxonomy" id="540747"/>
    <lineage>
        <taxon>Bacteria</taxon>
        <taxon>Pseudomonadati</taxon>
        <taxon>Pseudomonadota</taxon>
        <taxon>Alphaproteobacteria</taxon>
        <taxon>Rhodobacterales</taxon>
        <taxon>Roseobacteraceae</taxon>
        <taxon>Roseovarius</taxon>
    </lineage>
</organism>
<keyword evidence="4" id="KW-1185">Reference proteome</keyword>
<keyword evidence="1" id="KW-0812">Transmembrane</keyword>
<evidence type="ECO:0000313" key="2">
    <source>
        <dbReference type="EMBL" id="KRS11170.1"/>
    </source>
</evidence>